<feature type="transmembrane region" description="Helical" evidence="6">
    <location>
        <begin position="250"/>
        <end position="275"/>
    </location>
</feature>
<sequence length="449" mass="50930">MFRFFSVINFAFLENGLLMSGPLLYLFQFPDRNVGVGVGVGVGIGVRVPFVQPNRVHGPDKVTFRSVMELPRSLVSEAPELRTFRDDKPTLLVCWWCTFYAVTVIFFRVCGRYVRTEKIFTEDGIMLLAIVPLFIRMALIHVVLLYGTNNAVVTKLSVEDVRRREIGSQLVLVSRIMYTTYLWAVKYSTLMFIRSLAESFWQSSHKKFMRFLHALLIVTFVAVVVSDLAACQPFANYWQVIPDPGLHCRGGYVFLITMGSLNIITNFALFLFALPALMLMQSRKASIIFRLALPLLSTALTMYSIPYIIHSLGAQPIRSLIASFDILLATFTANATVLTSLLQDRGYKKSKFKQRNMERERRSSHMTAKSRTIVIGGSKNKWGSDEDLIRDGDMKDVIRMEVLEGEKAPSGIDGLERPDKAKLQEIRVDSAWEVHVDTRGSVKDHFPDM</sequence>
<feature type="transmembrane region" description="Helical" evidence="6">
    <location>
        <begin position="321"/>
        <end position="342"/>
    </location>
</feature>
<dbReference type="AlphaFoldDB" id="A0A8H8U4L5"/>
<feature type="domain" description="Rhodopsin" evidence="7">
    <location>
        <begin position="108"/>
        <end position="304"/>
    </location>
</feature>
<keyword evidence="2 6" id="KW-0812">Transmembrane</keyword>
<keyword evidence="4 6" id="KW-0472">Membrane</keyword>
<feature type="transmembrane region" description="Helical" evidence="6">
    <location>
        <begin position="287"/>
        <end position="309"/>
    </location>
</feature>
<dbReference type="EMBL" id="QGMJ01000795">
    <property type="protein sequence ID" value="TVY33478.1"/>
    <property type="molecule type" value="Genomic_DNA"/>
</dbReference>
<keyword evidence="9" id="KW-1185">Reference proteome</keyword>
<dbReference type="InterPro" id="IPR049326">
    <property type="entry name" value="Rhodopsin_dom_fungi"/>
</dbReference>
<evidence type="ECO:0000256" key="3">
    <source>
        <dbReference type="ARBA" id="ARBA00022989"/>
    </source>
</evidence>
<feature type="transmembrane region" description="Helical" evidence="6">
    <location>
        <begin position="7"/>
        <end position="27"/>
    </location>
</feature>
<evidence type="ECO:0000256" key="4">
    <source>
        <dbReference type="ARBA" id="ARBA00023136"/>
    </source>
</evidence>
<name>A0A8H8U4L5_9HELO</name>
<dbReference type="GO" id="GO:0016020">
    <property type="term" value="C:membrane"/>
    <property type="evidence" value="ECO:0007669"/>
    <property type="project" value="UniProtKB-SubCell"/>
</dbReference>
<evidence type="ECO:0000256" key="6">
    <source>
        <dbReference type="SAM" id="Phobius"/>
    </source>
</evidence>
<feature type="transmembrane region" description="Helical" evidence="6">
    <location>
        <begin position="211"/>
        <end position="230"/>
    </location>
</feature>
<feature type="transmembrane region" description="Helical" evidence="6">
    <location>
        <begin position="166"/>
        <end position="185"/>
    </location>
</feature>
<feature type="transmembrane region" description="Helical" evidence="6">
    <location>
        <begin position="123"/>
        <end position="146"/>
    </location>
</feature>
<organism evidence="8 9">
    <name type="scientific">Lachnellula subtilissima</name>
    <dbReference type="NCBI Taxonomy" id="602034"/>
    <lineage>
        <taxon>Eukaryota</taxon>
        <taxon>Fungi</taxon>
        <taxon>Dikarya</taxon>
        <taxon>Ascomycota</taxon>
        <taxon>Pezizomycotina</taxon>
        <taxon>Leotiomycetes</taxon>
        <taxon>Helotiales</taxon>
        <taxon>Lachnaceae</taxon>
        <taxon>Lachnellula</taxon>
    </lineage>
</organism>
<keyword evidence="3 6" id="KW-1133">Transmembrane helix</keyword>
<evidence type="ECO:0000256" key="5">
    <source>
        <dbReference type="ARBA" id="ARBA00038359"/>
    </source>
</evidence>
<dbReference type="PANTHER" id="PTHR33048:SF19">
    <property type="entry name" value="MEMBRANE PROTEIN PTH11-LIKE, PUTATIVE (AFU_ORTHOLOGUE AFUA_1G14080)-RELATED"/>
    <property type="match status" value="1"/>
</dbReference>
<evidence type="ECO:0000313" key="8">
    <source>
        <dbReference type="EMBL" id="TVY33478.1"/>
    </source>
</evidence>
<dbReference type="OrthoDB" id="5398233at2759"/>
<dbReference type="Proteomes" id="UP000462212">
    <property type="component" value="Unassembled WGS sequence"/>
</dbReference>
<reference evidence="8 9" key="1">
    <citation type="submission" date="2018-05" db="EMBL/GenBank/DDBJ databases">
        <title>Genome sequencing and assembly of the regulated plant pathogen Lachnellula willkommii and related sister species for the development of diagnostic species identification markers.</title>
        <authorList>
            <person name="Giroux E."/>
            <person name="Bilodeau G."/>
        </authorList>
    </citation>
    <scope>NUCLEOTIDE SEQUENCE [LARGE SCALE GENOMIC DNA]</scope>
    <source>
        <strain evidence="8 9">CBS 197.66</strain>
    </source>
</reference>
<dbReference type="PANTHER" id="PTHR33048">
    <property type="entry name" value="PTH11-LIKE INTEGRAL MEMBRANE PROTEIN (AFU_ORTHOLOGUE AFUA_5G11245)"/>
    <property type="match status" value="1"/>
</dbReference>
<comment type="caution">
    <text evidence="8">The sequence shown here is derived from an EMBL/GenBank/DDBJ whole genome shotgun (WGS) entry which is preliminary data.</text>
</comment>
<dbReference type="Pfam" id="PF20684">
    <property type="entry name" value="Fung_rhodopsin"/>
    <property type="match status" value="1"/>
</dbReference>
<evidence type="ECO:0000313" key="9">
    <source>
        <dbReference type="Proteomes" id="UP000462212"/>
    </source>
</evidence>
<evidence type="ECO:0000256" key="1">
    <source>
        <dbReference type="ARBA" id="ARBA00004141"/>
    </source>
</evidence>
<comment type="subcellular location">
    <subcellularLocation>
        <location evidence="1">Membrane</location>
        <topology evidence="1">Multi-pass membrane protein</topology>
    </subcellularLocation>
</comment>
<accession>A0A8H8U4L5</accession>
<feature type="transmembrane region" description="Helical" evidence="6">
    <location>
        <begin position="90"/>
        <end position="111"/>
    </location>
</feature>
<comment type="similarity">
    <text evidence="5">Belongs to the SAT4 family.</text>
</comment>
<dbReference type="InterPro" id="IPR052337">
    <property type="entry name" value="SAT4-like"/>
</dbReference>
<proteinExistence type="inferred from homology"/>
<gene>
    <name evidence="8" type="ORF">LSUB1_G007129</name>
</gene>
<evidence type="ECO:0000256" key="2">
    <source>
        <dbReference type="ARBA" id="ARBA00022692"/>
    </source>
</evidence>
<protein>
    <recommendedName>
        <fullName evidence="7">Rhodopsin domain-containing protein</fullName>
    </recommendedName>
</protein>
<evidence type="ECO:0000259" key="7">
    <source>
        <dbReference type="Pfam" id="PF20684"/>
    </source>
</evidence>